<sequence>MSRIDDLIKHTLEHGYVIIPNAFSNEEIEEAKVELRRLEQTLQPGPASAGGRNAFEGYRTNRIYALLNKSRVFDKFTLHPDVLALNDHFLDDGFLVTAFHSINIQPGEDAQALHHDDAYITVPRPHAPYGTAIMVALDEYTETNGSTVIVPGSHTWGDRIPKRSEAVPVTMAAGSIVYFIGTLWHGGGQNQTDKGRLALTVQYCMSWMRQLENQLLAVDWDKLDDIPPRLVEMMGYKVGRPFLGYCDGRSPRTRVTQLMHKWERAKRDEKL</sequence>
<gene>
    <name evidence="5" type="ORF">VHEMI02993</name>
</gene>
<dbReference type="GO" id="GO:0051213">
    <property type="term" value="F:dioxygenase activity"/>
    <property type="evidence" value="ECO:0007669"/>
    <property type="project" value="UniProtKB-KW"/>
</dbReference>
<dbReference type="PANTHER" id="PTHR20883:SF15">
    <property type="entry name" value="PHYTANOYL-COA DIOXYGENASE DOMAIN-CONTAINING PROTEIN 1"/>
    <property type="match status" value="1"/>
</dbReference>
<name>A0A0A1SX96_9HYPO</name>
<keyword evidence="6" id="KW-1185">Reference proteome</keyword>
<reference evidence="5 6" key="1">
    <citation type="journal article" date="2015" name="Genome Announc.">
        <title>Draft Genome Sequence and Gene Annotation of the Entomopathogenic Fungus Verticillium hemipterigenum.</title>
        <authorList>
            <person name="Horn F."/>
            <person name="Habel A."/>
            <person name="Scharf D.H."/>
            <person name="Dworschak J."/>
            <person name="Brakhage A.A."/>
            <person name="Guthke R."/>
            <person name="Hertweck C."/>
            <person name="Linde J."/>
        </authorList>
    </citation>
    <scope>NUCLEOTIDE SEQUENCE [LARGE SCALE GENOMIC DNA]</scope>
</reference>
<proteinExistence type="inferred from homology"/>
<evidence type="ECO:0000256" key="3">
    <source>
        <dbReference type="ARBA" id="ARBA00022723"/>
    </source>
</evidence>
<dbReference type="GO" id="GO:0046872">
    <property type="term" value="F:metal ion binding"/>
    <property type="evidence" value="ECO:0007669"/>
    <property type="project" value="UniProtKB-KW"/>
</dbReference>
<dbReference type="PANTHER" id="PTHR20883">
    <property type="entry name" value="PHYTANOYL-COA DIOXYGENASE DOMAIN CONTAINING 1"/>
    <property type="match status" value="1"/>
</dbReference>
<evidence type="ECO:0000256" key="2">
    <source>
        <dbReference type="ARBA" id="ARBA00005830"/>
    </source>
</evidence>
<dbReference type="Gene3D" id="2.60.120.620">
    <property type="entry name" value="q2cbj1_9rhob like domain"/>
    <property type="match status" value="1"/>
</dbReference>
<dbReference type="EMBL" id="CDHN01000001">
    <property type="protein sequence ID" value="CEJ82956.1"/>
    <property type="molecule type" value="Genomic_DNA"/>
</dbReference>
<evidence type="ECO:0000313" key="5">
    <source>
        <dbReference type="EMBL" id="CEJ82956.1"/>
    </source>
</evidence>
<comment type="cofactor">
    <cofactor evidence="1">
        <name>Fe cation</name>
        <dbReference type="ChEBI" id="CHEBI:24875"/>
    </cofactor>
</comment>
<keyword evidence="4" id="KW-0408">Iron</keyword>
<dbReference type="HOGENOM" id="CLU_047725_3_0_1"/>
<organism evidence="5 6">
    <name type="scientific">[Torrubiella] hemipterigena</name>
    <dbReference type="NCBI Taxonomy" id="1531966"/>
    <lineage>
        <taxon>Eukaryota</taxon>
        <taxon>Fungi</taxon>
        <taxon>Dikarya</taxon>
        <taxon>Ascomycota</taxon>
        <taxon>Pezizomycotina</taxon>
        <taxon>Sordariomycetes</taxon>
        <taxon>Hypocreomycetidae</taxon>
        <taxon>Hypocreales</taxon>
        <taxon>Clavicipitaceae</taxon>
        <taxon>Clavicipitaceae incertae sedis</taxon>
        <taxon>'Torrubiella' clade</taxon>
    </lineage>
</organism>
<dbReference type="OrthoDB" id="445007at2759"/>
<dbReference type="SUPFAM" id="SSF51197">
    <property type="entry name" value="Clavaminate synthase-like"/>
    <property type="match status" value="1"/>
</dbReference>
<keyword evidence="5" id="KW-0560">Oxidoreductase</keyword>
<evidence type="ECO:0000256" key="4">
    <source>
        <dbReference type="ARBA" id="ARBA00023004"/>
    </source>
</evidence>
<comment type="similarity">
    <text evidence="2">Belongs to the PhyH family.</text>
</comment>
<dbReference type="Proteomes" id="UP000039046">
    <property type="component" value="Unassembled WGS sequence"/>
</dbReference>
<dbReference type="AlphaFoldDB" id="A0A0A1SX96"/>
<keyword evidence="3" id="KW-0479">Metal-binding</keyword>
<protein>
    <submittedName>
        <fullName evidence="5">Putative Phytanoyl-CoA dioxygenase</fullName>
    </submittedName>
</protein>
<evidence type="ECO:0000313" key="6">
    <source>
        <dbReference type="Proteomes" id="UP000039046"/>
    </source>
</evidence>
<keyword evidence="5" id="KW-0223">Dioxygenase</keyword>
<dbReference type="InterPro" id="IPR008775">
    <property type="entry name" value="Phytyl_CoA_dOase-like"/>
</dbReference>
<accession>A0A0A1SX96</accession>
<dbReference type="Pfam" id="PF05721">
    <property type="entry name" value="PhyH"/>
    <property type="match status" value="1"/>
</dbReference>
<evidence type="ECO:0000256" key="1">
    <source>
        <dbReference type="ARBA" id="ARBA00001962"/>
    </source>
</evidence>
<dbReference type="STRING" id="1531966.A0A0A1SX96"/>